<name>A0AB74K8A3_9BASI</name>
<evidence type="ECO:0000313" key="2">
    <source>
        <dbReference type="Proteomes" id="UP000305362"/>
    </source>
</evidence>
<organism evidence="1 2">
    <name type="scientific">Wallemia mellicola</name>
    <dbReference type="NCBI Taxonomy" id="1708541"/>
    <lineage>
        <taxon>Eukaryota</taxon>
        <taxon>Fungi</taxon>
        <taxon>Dikarya</taxon>
        <taxon>Basidiomycota</taxon>
        <taxon>Wallemiomycotina</taxon>
        <taxon>Wallemiomycetes</taxon>
        <taxon>Wallemiales</taxon>
        <taxon>Wallemiaceae</taxon>
        <taxon>Wallemia</taxon>
    </lineage>
</organism>
<proteinExistence type="predicted"/>
<protein>
    <submittedName>
        <fullName evidence="1">Uncharacterized protein</fullName>
    </submittedName>
</protein>
<gene>
    <name evidence="1" type="ORF">E3Q03_04441</name>
</gene>
<evidence type="ECO:0000313" key="1">
    <source>
        <dbReference type="EMBL" id="TIC57559.1"/>
    </source>
</evidence>
<dbReference type="AlphaFoldDB" id="A0AB74K8A3"/>
<reference evidence="1 2" key="1">
    <citation type="submission" date="2019-03" db="EMBL/GenBank/DDBJ databases">
        <title>Sequencing 25 genomes of Wallemia mellicola.</title>
        <authorList>
            <person name="Gostincar C."/>
        </authorList>
    </citation>
    <scope>NUCLEOTIDE SEQUENCE [LARGE SCALE GENOMIC DNA]</scope>
    <source>
        <strain evidence="1 2">EXF-1277</strain>
    </source>
</reference>
<dbReference type="EMBL" id="SPRV01000116">
    <property type="protein sequence ID" value="TIC57559.1"/>
    <property type="molecule type" value="Genomic_DNA"/>
</dbReference>
<comment type="caution">
    <text evidence="1">The sequence shown here is derived from an EMBL/GenBank/DDBJ whole genome shotgun (WGS) entry which is preliminary data.</text>
</comment>
<accession>A0AB74K8A3</accession>
<sequence>MASTSSHTSKEVDITRENSASNLLEESKDFFEISRTWEVLHGELFNSTLKYGEDAKVFYRRLEVLYNELQKVDTIIGKEAKKDKAIRALPDEMKETKVSLYLNYSQTFGYDDLIKKIINYYNASLTFEPTIEETPVNQTTSLKPVNKQDEENNNTSEVDYTQANDLLRRISLKFCFYCSRNNYRRPHTHTDNECGHLYPELKERHKGNRKLNRIGGRSAIKDQEQHYDNHTSTVSIQHAGNQFTPDLAVVSQLSKYTCTNRRDLLTNVRELVRPYPFVTTTGPVELTTMGTMELNLEYQGGIIKWVDTEVLYCSVIPSTLLGPNILQKYNLGLLFKPQHSGTFFDMDSGVALHKVPLTHGKVIFKLNLSNYFPAYEKNQISRKIQAAWLAK</sequence>
<dbReference type="Proteomes" id="UP000305362">
    <property type="component" value="Unassembled WGS sequence"/>
</dbReference>